<keyword evidence="3" id="KW-0964">Secreted</keyword>
<comment type="similarity">
    <text evidence="2">Belongs to the nematode transthyretin-like family.</text>
</comment>
<reference evidence="6 7" key="1">
    <citation type="submission" date="2024-08" db="EMBL/GenBank/DDBJ databases">
        <title>Gnathostoma spinigerum genome.</title>
        <authorList>
            <person name="Gonzalez-Bertolin B."/>
            <person name="Monzon S."/>
            <person name="Zaballos A."/>
            <person name="Jimenez P."/>
            <person name="Dekumyoy P."/>
            <person name="Varona S."/>
            <person name="Cuesta I."/>
            <person name="Sumanam S."/>
            <person name="Adisakwattana P."/>
            <person name="Gasser R.B."/>
            <person name="Hernandez-Gonzalez A."/>
            <person name="Young N.D."/>
            <person name="Perteguer M.J."/>
        </authorList>
    </citation>
    <scope>NUCLEOTIDE SEQUENCE [LARGE SCALE GENOMIC DNA]</scope>
    <source>
        <strain evidence="6">AL3</strain>
        <tissue evidence="6">Liver</tissue>
    </source>
</reference>
<dbReference type="AlphaFoldDB" id="A0ABD6E7Z1"/>
<dbReference type="Pfam" id="PF01060">
    <property type="entry name" value="TTR-52"/>
    <property type="match status" value="1"/>
</dbReference>
<proteinExistence type="inferred from homology"/>
<comment type="caution">
    <text evidence="6">The sequence shown here is derived from an EMBL/GenBank/DDBJ whole genome shotgun (WGS) entry which is preliminary data.</text>
</comment>
<evidence type="ECO:0000256" key="4">
    <source>
        <dbReference type="ARBA" id="ARBA00022729"/>
    </source>
</evidence>
<feature type="chain" id="PRO_5044779147" evidence="5">
    <location>
        <begin position="18"/>
        <end position="153"/>
    </location>
</feature>
<dbReference type="Gene3D" id="2.60.40.3330">
    <property type="match status" value="1"/>
</dbReference>
<comment type="subcellular location">
    <subcellularLocation>
        <location evidence="1">Secreted</location>
    </subcellularLocation>
</comment>
<dbReference type="GO" id="GO:0005576">
    <property type="term" value="C:extracellular region"/>
    <property type="evidence" value="ECO:0007669"/>
    <property type="project" value="UniProtKB-SubCell"/>
</dbReference>
<dbReference type="PANTHER" id="PTHR21700">
    <property type="entry name" value="TRANSTHYRETIN-LIKE FAMILY PROTEIN-RELATED"/>
    <property type="match status" value="1"/>
</dbReference>
<dbReference type="InterPro" id="IPR038479">
    <property type="entry name" value="Transthyretin-like_sf"/>
</dbReference>
<evidence type="ECO:0000313" key="6">
    <source>
        <dbReference type="EMBL" id="MFH4976199.1"/>
    </source>
</evidence>
<protein>
    <submittedName>
        <fullName evidence="6">Uncharacterized protein</fullName>
    </submittedName>
</protein>
<evidence type="ECO:0000256" key="2">
    <source>
        <dbReference type="ARBA" id="ARBA00010112"/>
    </source>
</evidence>
<dbReference type="InterPro" id="IPR001534">
    <property type="entry name" value="Transthyretin-like"/>
</dbReference>
<organism evidence="6 7">
    <name type="scientific">Gnathostoma spinigerum</name>
    <dbReference type="NCBI Taxonomy" id="75299"/>
    <lineage>
        <taxon>Eukaryota</taxon>
        <taxon>Metazoa</taxon>
        <taxon>Ecdysozoa</taxon>
        <taxon>Nematoda</taxon>
        <taxon>Chromadorea</taxon>
        <taxon>Rhabditida</taxon>
        <taxon>Spirurina</taxon>
        <taxon>Gnathostomatomorpha</taxon>
        <taxon>Gnathostomatoidea</taxon>
        <taxon>Gnathostomatidae</taxon>
        <taxon>Gnathostoma</taxon>
    </lineage>
</organism>
<gene>
    <name evidence="6" type="ORF">AB6A40_002908</name>
</gene>
<dbReference type="PANTHER" id="PTHR21700:SF12">
    <property type="entry name" value="TRANSTHYRETIN-LIKE FAMILY PROTEIN"/>
    <property type="match status" value="1"/>
</dbReference>
<evidence type="ECO:0000256" key="5">
    <source>
        <dbReference type="SAM" id="SignalP"/>
    </source>
</evidence>
<evidence type="ECO:0000313" key="7">
    <source>
        <dbReference type="Proteomes" id="UP001608902"/>
    </source>
</evidence>
<dbReference type="Proteomes" id="UP001608902">
    <property type="component" value="Unassembled WGS sequence"/>
</dbReference>
<evidence type="ECO:0000256" key="3">
    <source>
        <dbReference type="ARBA" id="ARBA00022525"/>
    </source>
</evidence>
<keyword evidence="7" id="KW-1185">Reference proteome</keyword>
<accession>A0ABD6E7Z1</accession>
<name>A0ABD6E7Z1_9BILA</name>
<dbReference type="EMBL" id="JBGFUD010001374">
    <property type="protein sequence ID" value="MFH4976199.1"/>
    <property type="molecule type" value="Genomic_DNA"/>
</dbReference>
<evidence type="ECO:0000256" key="1">
    <source>
        <dbReference type="ARBA" id="ARBA00004613"/>
    </source>
</evidence>
<keyword evidence="4 5" id="KW-0732">Signal</keyword>
<sequence length="153" mass="17434">MKLLTVLLIIQLHTVDAGHKCVWIHGTVNCRNNPEKNLNVEIRVYDRDGRGFLSLIDPDDLMGVTFSNEDGSFQLDGCGDDHDWIPGIPNDPEPYMQILHYCNDEEGETMILPLERRFVPTTYEVGVIELDEKVSVKASKNTTEHDSFIDKLF</sequence>
<feature type="signal peptide" evidence="5">
    <location>
        <begin position="1"/>
        <end position="17"/>
    </location>
</feature>